<dbReference type="PANTHER" id="PTHR35330">
    <property type="entry name" value="SIROHEME BIOSYNTHESIS PROTEIN MET8"/>
    <property type="match status" value="1"/>
</dbReference>
<evidence type="ECO:0000256" key="5">
    <source>
        <dbReference type="ARBA" id="ARBA00023244"/>
    </source>
</evidence>
<dbReference type="InterPro" id="IPR028161">
    <property type="entry name" value="Met8-like"/>
</dbReference>
<protein>
    <recommendedName>
        <fullName evidence="2">precorrin-2 dehydrogenase</fullName>
        <ecNumber evidence="2">1.3.1.76</ecNumber>
    </recommendedName>
</protein>
<comment type="pathway">
    <text evidence="1">Porphyrin-containing compound metabolism; siroheme biosynthesis; sirohydrochlorin from precorrin-2: step 1/1.</text>
</comment>
<comment type="catalytic activity">
    <reaction evidence="6">
        <text>precorrin-2 + NAD(+) = sirohydrochlorin + NADH + 2 H(+)</text>
        <dbReference type="Rhea" id="RHEA:15613"/>
        <dbReference type="ChEBI" id="CHEBI:15378"/>
        <dbReference type="ChEBI" id="CHEBI:57540"/>
        <dbReference type="ChEBI" id="CHEBI:57945"/>
        <dbReference type="ChEBI" id="CHEBI:58351"/>
        <dbReference type="ChEBI" id="CHEBI:58827"/>
        <dbReference type="EC" id="1.3.1.76"/>
    </reaction>
</comment>
<accession>A0ABQ3I595</accession>
<dbReference type="InterPro" id="IPR036291">
    <property type="entry name" value="NAD(P)-bd_dom_sf"/>
</dbReference>
<evidence type="ECO:0000256" key="6">
    <source>
        <dbReference type="ARBA" id="ARBA00047561"/>
    </source>
</evidence>
<evidence type="ECO:0000313" key="9">
    <source>
        <dbReference type="Proteomes" id="UP000658258"/>
    </source>
</evidence>
<dbReference type="Proteomes" id="UP000658258">
    <property type="component" value="Unassembled WGS sequence"/>
</dbReference>
<dbReference type="EMBL" id="BNAG01000003">
    <property type="protein sequence ID" value="GHE65622.1"/>
    <property type="molecule type" value="Genomic_DNA"/>
</dbReference>
<organism evidence="8 9">
    <name type="scientific">Roseivirga thermotolerans</name>
    <dbReference type="NCBI Taxonomy" id="1758176"/>
    <lineage>
        <taxon>Bacteria</taxon>
        <taxon>Pseudomonadati</taxon>
        <taxon>Bacteroidota</taxon>
        <taxon>Cytophagia</taxon>
        <taxon>Cytophagales</taxon>
        <taxon>Roseivirgaceae</taxon>
        <taxon>Roseivirga</taxon>
    </lineage>
</organism>
<dbReference type="InterPro" id="IPR028281">
    <property type="entry name" value="Sirohaem_synthase_central"/>
</dbReference>
<proteinExistence type="predicted"/>
<dbReference type="Pfam" id="PF13241">
    <property type="entry name" value="NAD_binding_7"/>
    <property type="match status" value="1"/>
</dbReference>
<dbReference type="PANTHER" id="PTHR35330:SF1">
    <property type="entry name" value="SIROHEME BIOSYNTHESIS PROTEIN MET8"/>
    <property type="match status" value="1"/>
</dbReference>
<dbReference type="Gene3D" id="3.30.160.110">
    <property type="entry name" value="Siroheme synthase, domain 2"/>
    <property type="match status" value="1"/>
</dbReference>
<evidence type="ECO:0000256" key="4">
    <source>
        <dbReference type="ARBA" id="ARBA00023027"/>
    </source>
</evidence>
<evidence type="ECO:0000256" key="3">
    <source>
        <dbReference type="ARBA" id="ARBA00023002"/>
    </source>
</evidence>
<name>A0ABQ3I595_9BACT</name>
<gene>
    <name evidence="8" type="ORF">GCM10011340_20950</name>
</gene>
<keyword evidence="3" id="KW-0560">Oxidoreductase</keyword>
<dbReference type="Pfam" id="PF14824">
    <property type="entry name" value="Sirohm_synth_M"/>
    <property type="match status" value="1"/>
</dbReference>
<comment type="caution">
    <text evidence="8">The sequence shown here is derived from an EMBL/GenBank/DDBJ whole genome shotgun (WGS) entry which is preliminary data.</text>
</comment>
<evidence type="ECO:0000256" key="1">
    <source>
        <dbReference type="ARBA" id="ARBA00005010"/>
    </source>
</evidence>
<keyword evidence="5" id="KW-0627">Porphyrin biosynthesis</keyword>
<feature type="domain" description="Siroheme synthase central" evidence="7">
    <location>
        <begin position="125"/>
        <end position="146"/>
    </location>
</feature>
<evidence type="ECO:0000313" key="8">
    <source>
        <dbReference type="EMBL" id="GHE65622.1"/>
    </source>
</evidence>
<dbReference type="Gene3D" id="3.40.50.720">
    <property type="entry name" value="NAD(P)-binding Rossmann-like Domain"/>
    <property type="match status" value="1"/>
</dbReference>
<keyword evidence="4" id="KW-0520">NAD</keyword>
<reference evidence="9" key="1">
    <citation type="journal article" date="2019" name="Int. J. Syst. Evol. Microbiol.">
        <title>The Global Catalogue of Microorganisms (GCM) 10K type strain sequencing project: providing services to taxonomists for standard genome sequencing and annotation.</title>
        <authorList>
            <consortium name="The Broad Institute Genomics Platform"/>
            <consortium name="The Broad Institute Genome Sequencing Center for Infectious Disease"/>
            <person name="Wu L."/>
            <person name="Ma J."/>
        </authorList>
    </citation>
    <scope>NUCLEOTIDE SEQUENCE [LARGE SCALE GENOMIC DNA]</scope>
    <source>
        <strain evidence="9">CGMCC 1.15111</strain>
    </source>
</reference>
<dbReference type="NCBIfam" id="TIGR01470">
    <property type="entry name" value="cysG_Nterm"/>
    <property type="match status" value="1"/>
</dbReference>
<evidence type="ECO:0000256" key="2">
    <source>
        <dbReference type="ARBA" id="ARBA00012400"/>
    </source>
</evidence>
<dbReference type="RefSeq" id="WP_189630211.1">
    <property type="nucleotide sequence ID" value="NZ_BNAG01000003.1"/>
</dbReference>
<dbReference type="SUPFAM" id="SSF51735">
    <property type="entry name" value="NAD(P)-binding Rossmann-fold domains"/>
    <property type="match status" value="1"/>
</dbReference>
<evidence type="ECO:0000259" key="7">
    <source>
        <dbReference type="Pfam" id="PF14824"/>
    </source>
</evidence>
<keyword evidence="9" id="KW-1185">Reference proteome</keyword>
<sequence>MSNNLYPIFLKAHQLDTLIIGGGSVGLEKLSFMLKSSPDARVTLVDKTIRSEIRQLATRHPQITLLEREYFTEDLTGMHLVLVATENPETNRKIQQEAKDRGILVNVADTPELCDFYLGSIVTKGHLKVAISTNGQSPTIAKRLREVLDDALPEEIDELLLRMKQIRNQLKGNFGYKVKELNRLTSSLVYGTKHKENENERDNS</sequence>
<dbReference type="InterPro" id="IPR006367">
    <property type="entry name" value="Sirohaem_synthase_N"/>
</dbReference>
<dbReference type="SUPFAM" id="SSF75615">
    <property type="entry name" value="Siroheme synthase middle domains-like"/>
    <property type="match status" value="1"/>
</dbReference>
<dbReference type="EC" id="1.3.1.76" evidence="2"/>